<evidence type="ECO:0000313" key="2">
    <source>
        <dbReference type="EMBL" id="WZG10410.1"/>
    </source>
</evidence>
<proteinExistence type="predicted"/>
<evidence type="ECO:0000313" key="3">
    <source>
        <dbReference type="Proteomes" id="UP001468345"/>
    </source>
</evidence>
<dbReference type="RefSeq" id="WP_341636569.1">
    <property type="nucleotide sequence ID" value="NZ_CP133006.1"/>
</dbReference>
<organism evidence="2 3">
    <name type="scientific">Staphylococcus casei</name>
    <dbReference type="NCBI Taxonomy" id="201828"/>
    <lineage>
        <taxon>Bacteria</taxon>
        <taxon>Bacillati</taxon>
        <taxon>Bacillota</taxon>
        <taxon>Bacilli</taxon>
        <taxon>Bacillales</taxon>
        <taxon>Staphylococcaceae</taxon>
        <taxon>Staphylococcus</taxon>
    </lineage>
</organism>
<gene>
    <name evidence="2" type="ORF">SHJJP9002_002428</name>
</gene>
<keyword evidence="1" id="KW-1133">Transmembrane helix</keyword>
<dbReference type="Proteomes" id="UP001468345">
    <property type="component" value="Chromosome"/>
</dbReference>
<evidence type="ECO:0000256" key="1">
    <source>
        <dbReference type="SAM" id="Phobius"/>
    </source>
</evidence>
<keyword evidence="3" id="KW-1185">Reference proteome</keyword>
<sequence>MNKKIRYSLITIFSITYLVVLFIKDGLVYDFFINLATVAGALTIYFYNDSLTIFKWYNEFLNKFIKKPQVTWECDYSVSCTEDDCFETSINELNEYLNKDKYSDTIKIIDDNEQNYTIMIENPDIKQYSVEKLNIEEELFELHFYYKCTLRYRESKTEFNKSITLFNDLTKKIALLSKNEDEYIHDTTPLYTVKISMSEMNPFFGLMTKRLNDENTHNIELSFEQDDVKINSSNNLMTITSNSQEKIKKITREYIALSVTI</sequence>
<accession>A0ABZ2WE05</accession>
<evidence type="ECO:0008006" key="4">
    <source>
        <dbReference type="Google" id="ProtNLM"/>
    </source>
</evidence>
<reference evidence="2 3" key="1">
    <citation type="journal article" date="2024" name="ISME J.">
        <title>Staphylococcus epidermidis bacteriocin A37 kills natural competitors with a unique mechanism of action.</title>
        <authorList>
            <person name="Puls J.S."/>
            <person name="Winnerling B."/>
            <person name="Power J.J."/>
            <person name="Kruger A.M."/>
            <person name="Brajtenbach D."/>
            <person name="Johnson M."/>
            <person name="Bilici K."/>
            <person name="Camus L."/>
            <person name="Fliesswasser T."/>
            <person name="Schneider T."/>
            <person name="Sahl H.G."/>
            <person name="Ghosal D."/>
            <person name="Kubitscheck U."/>
            <person name="Heilbronner S."/>
            <person name="Grein F."/>
        </authorList>
    </citation>
    <scope>NUCLEOTIDE SEQUENCE [LARGE SCALE GENOMIC DNA]</scope>
    <source>
        <strain evidence="2 3">SCK7</strain>
    </source>
</reference>
<name>A0ABZ2WE05_9STAP</name>
<keyword evidence="1" id="KW-0472">Membrane</keyword>
<protein>
    <recommendedName>
        <fullName evidence="4">SMODS-associating 2TM beta-strand rich effector domain-containing protein</fullName>
    </recommendedName>
</protein>
<dbReference type="EMBL" id="CP133006">
    <property type="protein sequence ID" value="WZG10410.1"/>
    <property type="molecule type" value="Genomic_DNA"/>
</dbReference>
<feature type="transmembrane region" description="Helical" evidence="1">
    <location>
        <begin position="7"/>
        <end position="23"/>
    </location>
</feature>
<feature type="transmembrane region" description="Helical" evidence="1">
    <location>
        <begin position="29"/>
        <end position="47"/>
    </location>
</feature>
<keyword evidence="1" id="KW-0812">Transmembrane</keyword>